<proteinExistence type="predicted"/>
<dbReference type="Proteomes" id="UP001219862">
    <property type="component" value="Unassembled WGS sequence"/>
</dbReference>
<evidence type="ECO:0000256" key="1">
    <source>
        <dbReference type="ARBA" id="ARBA00022857"/>
    </source>
</evidence>
<feature type="domain" description="NAD-dependent epimerase/dehydratase" evidence="3">
    <location>
        <begin position="3"/>
        <end position="207"/>
    </location>
</feature>
<keyword evidence="2" id="KW-0119">Carbohydrate metabolism</keyword>
<evidence type="ECO:0000313" key="5">
    <source>
        <dbReference type="Proteomes" id="UP001219862"/>
    </source>
</evidence>
<evidence type="ECO:0000313" key="4">
    <source>
        <dbReference type="EMBL" id="MDC8784664.1"/>
    </source>
</evidence>
<dbReference type="PANTHER" id="PTHR43103:SF3">
    <property type="entry name" value="ADP-L-GLYCERO-D-MANNO-HEPTOSE-6-EPIMERASE"/>
    <property type="match status" value="1"/>
</dbReference>
<name>A0ABT5KP17_9BURK</name>
<accession>A0ABT5KP17</accession>
<sequence length="321" mass="33934">MRILVTGAGGFVGRGLMERLLGGALGFDVDEVIAVDQQLDPSVSWHADPRVTAKTIDFASAELLQVLAARPCDLVFHLASVPGSLAEREPTLGKRVNLEASLTLFHHLAAHRRAAPLRVVFASTVAVYGTVTSHAHGRMDEDHPTSPELSYGAHKLMTEVLLGDLSRRGELDAVSLRLPGIVARPLSSGGHGSAFMSDIFHKVAAAQAYTCPVGAGATCWWMSLGTCVENLIHAALIPSARLPASRVVQLPVLTAQVGQVIDAVAGLVGQAAQVTHAPDDRIERLFGRCPPLHTPRARALGFSSDATLETLARRCLPGLAG</sequence>
<dbReference type="Pfam" id="PF01370">
    <property type="entry name" value="Epimerase"/>
    <property type="match status" value="1"/>
</dbReference>
<evidence type="ECO:0000259" key="3">
    <source>
        <dbReference type="Pfam" id="PF01370"/>
    </source>
</evidence>
<dbReference type="SUPFAM" id="SSF51735">
    <property type="entry name" value="NAD(P)-binding Rossmann-fold domains"/>
    <property type="match status" value="1"/>
</dbReference>
<dbReference type="Gene3D" id="3.40.50.720">
    <property type="entry name" value="NAD(P)-binding Rossmann-like Domain"/>
    <property type="match status" value="1"/>
</dbReference>
<dbReference type="PANTHER" id="PTHR43103">
    <property type="entry name" value="NUCLEOSIDE-DIPHOSPHATE-SUGAR EPIMERASE"/>
    <property type="match status" value="1"/>
</dbReference>
<dbReference type="Gene3D" id="3.90.25.10">
    <property type="entry name" value="UDP-galactose 4-epimerase, domain 1"/>
    <property type="match status" value="1"/>
</dbReference>
<evidence type="ECO:0000256" key="2">
    <source>
        <dbReference type="ARBA" id="ARBA00023277"/>
    </source>
</evidence>
<organism evidence="4 5">
    <name type="scientific">Roseateles koreensis</name>
    <dbReference type="NCBI Taxonomy" id="2987526"/>
    <lineage>
        <taxon>Bacteria</taxon>
        <taxon>Pseudomonadati</taxon>
        <taxon>Pseudomonadota</taxon>
        <taxon>Betaproteobacteria</taxon>
        <taxon>Burkholderiales</taxon>
        <taxon>Sphaerotilaceae</taxon>
        <taxon>Roseateles</taxon>
    </lineage>
</organism>
<keyword evidence="1" id="KW-0521">NADP</keyword>
<protein>
    <submittedName>
        <fullName evidence="4">NAD-dependent epimerase/dehydratase family protein</fullName>
    </submittedName>
</protein>
<keyword evidence="5" id="KW-1185">Reference proteome</keyword>
<comment type="caution">
    <text evidence="4">The sequence shown here is derived from an EMBL/GenBank/DDBJ whole genome shotgun (WGS) entry which is preliminary data.</text>
</comment>
<dbReference type="InterPro" id="IPR036291">
    <property type="entry name" value="NAD(P)-bd_dom_sf"/>
</dbReference>
<gene>
    <name evidence="4" type="ORF">PRZ01_05620</name>
</gene>
<reference evidence="4 5" key="1">
    <citation type="submission" date="2022-10" db="EMBL/GenBank/DDBJ databases">
        <title>paucibacter sp. hw8 Genome sequencing.</title>
        <authorList>
            <person name="Park S."/>
        </authorList>
    </citation>
    <scope>NUCLEOTIDE SEQUENCE [LARGE SCALE GENOMIC DNA]</scope>
    <source>
        <strain evidence="5">hw8</strain>
    </source>
</reference>
<dbReference type="InterPro" id="IPR001509">
    <property type="entry name" value="Epimerase_deHydtase"/>
</dbReference>
<dbReference type="RefSeq" id="WP_273595784.1">
    <property type="nucleotide sequence ID" value="NZ_JAQQXS010000004.1"/>
</dbReference>
<dbReference type="EMBL" id="JAQQXS010000004">
    <property type="protein sequence ID" value="MDC8784664.1"/>
    <property type="molecule type" value="Genomic_DNA"/>
</dbReference>